<dbReference type="EMBL" id="LTAZ01000005">
    <property type="protein sequence ID" value="KYH25467.1"/>
    <property type="molecule type" value="Genomic_DNA"/>
</dbReference>
<evidence type="ECO:0000313" key="2">
    <source>
        <dbReference type="Proteomes" id="UP000075321"/>
    </source>
</evidence>
<gene>
    <name evidence="1" type="ORF">HAPAU_21390</name>
</gene>
<protein>
    <submittedName>
        <fullName evidence="1">Uncharacterized protein</fullName>
    </submittedName>
</protein>
<dbReference type="Proteomes" id="UP000075321">
    <property type="component" value="Unassembled WGS sequence"/>
</dbReference>
<keyword evidence="2" id="KW-1185">Reference proteome</keyword>
<organism evidence="1 2">
    <name type="scientific">Halalkalicoccus paucihalophilus</name>
    <dbReference type="NCBI Taxonomy" id="1008153"/>
    <lineage>
        <taxon>Archaea</taxon>
        <taxon>Methanobacteriati</taxon>
        <taxon>Methanobacteriota</taxon>
        <taxon>Stenosarchaea group</taxon>
        <taxon>Halobacteria</taxon>
        <taxon>Halobacteriales</taxon>
        <taxon>Halococcaceae</taxon>
        <taxon>Halalkalicoccus</taxon>
    </lineage>
</organism>
<name>A0A151ADM8_9EURY</name>
<accession>A0A151ADM8</accession>
<proteinExistence type="predicted"/>
<reference evidence="1 2" key="1">
    <citation type="submission" date="2016-02" db="EMBL/GenBank/DDBJ databases">
        <title>Genome sequence of Halalkalicoccus paucihalophilus DSM 24557.</title>
        <authorList>
            <person name="Poehlein A."/>
            <person name="Daniel R."/>
        </authorList>
    </citation>
    <scope>NUCLEOTIDE SEQUENCE [LARGE SCALE GENOMIC DNA]</scope>
    <source>
        <strain evidence="1 2">DSM 24557</strain>
    </source>
</reference>
<evidence type="ECO:0000313" key="1">
    <source>
        <dbReference type="EMBL" id="KYH25467.1"/>
    </source>
</evidence>
<comment type="caution">
    <text evidence="1">The sequence shown here is derived from an EMBL/GenBank/DDBJ whole genome shotgun (WGS) entry which is preliminary data.</text>
</comment>
<dbReference type="PATRIC" id="fig|1008153.3.peg.2179"/>
<dbReference type="AlphaFoldDB" id="A0A151ADM8"/>
<sequence length="75" mass="8966">MMSQPVQSDVYKLRQLERRLAAQQHRIEQLERIERRFVFAPAIGYEWECDHCPSGWIVHDGDELHCTDCGYLQYL</sequence>